<keyword evidence="2" id="KW-1185">Reference proteome</keyword>
<evidence type="ECO:0000313" key="1">
    <source>
        <dbReference type="EMBL" id="PDW02205.1"/>
    </source>
</evidence>
<protein>
    <submittedName>
        <fullName evidence="1">Uncharacterized protein</fullName>
    </submittedName>
</protein>
<sequence length="64" mass="7053">MTGLWEVEWARGIATGELIPSMALGSEQEIAQATELHIVGVGLIRVQFHAMAFKLLGLYSYSFN</sequence>
<dbReference type="Proteomes" id="UP000220527">
    <property type="component" value="Unassembled WGS sequence"/>
</dbReference>
<gene>
    <name evidence="1" type="ORF">CJ255_15270</name>
</gene>
<organism evidence="1 2">
    <name type="scientific">Candidatus Viridilinea mediisalina</name>
    <dbReference type="NCBI Taxonomy" id="2024553"/>
    <lineage>
        <taxon>Bacteria</taxon>
        <taxon>Bacillati</taxon>
        <taxon>Chloroflexota</taxon>
        <taxon>Chloroflexia</taxon>
        <taxon>Chloroflexales</taxon>
        <taxon>Chloroflexineae</taxon>
        <taxon>Oscillochloridaceae</taxon>
        <taxon>Candidatus Viridilinea</taxon>
    </lineage>
</organism>
<evidence type="ECO:0000313" key="2">
    <source>
        <dbReference type="Proteomes" id="UP000220527"/>
    </source>
</evidence>
<reference evidence="2" key="1">
    <citation type="submission" date="2017-08" db="EMBL/GenBank/DDBJ databases">
        <authorList>
            <person name="Grouzdev D.S."/>
            <person name="Gaisin V.A."/>
            <person name="Rysina M.S."/>
            <person name="Gorlenko V.M."/>
        </authorList>
    </citation>
    <scope>NUCLEOTIDE SEQUENCE [LARGE SCALE GENOMIC DNA]</scope>
    <source>
        <strain evidence="2">Kir15-3F</strain>
    </source>
</reference>
<name>A0A2A6RH51_9CHLR</name>
<comment type="caution">
    <text evidence="1">The sequence shown here is derived from an EMBL/GenBank/DDBJ whole genome shotgun (WGS) entry which is preliminary data.</text>
</comment>
<dbReference type="EMBL" id="NQWI01000082">
    <property type="protein sequence ID" value="PDW02205.1"/>
    <property type="molecule type" value="Genomic_DNA"/>
</dbReference>
<accession>A0A2A6RH51</accession>
<dbReference type="AlphaFoldDB" id="A0A2A6RH51"/>
<proteinExistence type="predicted"/>